<sequence>MRRRRMRTATVPTEPIPRTAAGVLLSLAVAVALVAVLLT</sequence>
<evidence type="ECO:0000256" key="1">
    <source>
        <dbReference type="SAM" id="Phobius"/>
    </source>
</evidence>
<dbReference type="EMBL" id="SGWQ01000004">
    <property type="protein sequence ID" value="RZS38943.1"/>
    <property type="molecule type" value="Genomic_DNA"/>
</dbReference>
<evidence type="ECO:0000313" key="3">
    <source>
        <dbReference type="Proteomes" id="UP000294257"/>
    </source>
</evidence>
<comment type="caution">
    <text evidence="2">The sequence shown here is derived from an EMBL/GenBank/DDBJ whole genome shotgun (WGS) entry which is preliminary data.</text>
</comment>
<feature type="transmembrane region" description="Helical" evidence="1">
    <location>
        <begin position="20"/>
        <end position="38"/>
    </location>
</feature>
<keyword evidence="1" id="KW-0472">Membrane</keyword>
<keyword evidence="3" id="KW-1185">Reference proteome</keyword>
<organism evidence="2 3">
    <name type="scientific">Herbihabitans rhizosphaerae</name>
    <dbReference type="NCBI Taxonomy" id="1872711"/>
    <lineage>
        <taxon>Bacteria</taxon>
        <taxon>Bacillati</taxon>
        <taxon>Actinomycetota</taxon>
        <taxon>Actinomycetes</taxon>
        <taxon>Pseudonocardiales</taxon>
        <taxon>Pseudonocardiaceae</taxon>
        <taxon>Herbihabitans</taxon>
    </lineage>
</organism>
<name>A0A4V2ESW0_9PSEU</name>
<keyword evidence="1" id="KW-1133">Transmembrane helix</keyword>
<proteinExistence type="predicted"/>
<reference evidence="2 3" key="1">
    <citation type="submission" date="2019-02" db="EMBL/GenBank/DDBJ databases">
        <title>Genomic Encyclopedia of Type Strains, Phase IV (KMG-IV): sequencing the most valuable type-strain genomes for metagenomic binning, comparative biology and taxonomic classification.</title>
        <authorList>
            <person name="Goeker M."/>
        </authorList>
    </citation>
    <scope>NUCLEOTIDE SEQUENCE [LARGE SCALE GENOMIC DNA]</scope>
    <source>
        <strain evidence="2 3">DSM 101727</strain>
    </source>
</reference>
<dbReference type="AlphaFoldDB" id="A0A4V2ESW0"/>
<gene>
    <name evidence="2" type="ORF">EV193_104154</name>
</gene>
<accession>A0A4V2ESW0</accession>
<dbReference type="Proteomes" id="UP000294257">
    <property type="component" value="Unassembled WGS sequence"/>
</dbReference>
<keyword evidence="1" id="KW-0812">Transmembrane</keyword>
<protein>
    <submittedName>
        <fullName evidence="2">Uncharacterized protein</fullName>
    </submittedName>
</protein>
<evidence type="ECO:0000313" key="2">
    <source>
        <dbReference type="EMBL" id="RZS38943.1"/>
    </source>
</evidence>